<reference evidence="1" key="1">
    <citation type="submission" date="2025-08" db="UniProtKB">
        <authorList>
            <consortium name="Ensembl"/>
        </authorList>
    </citation>
    <scope>IDENTIFICATION</scope>
</reference>
<dbReference type="InterPro" id="IPR008160">
    <property type="entry name" value="Collagen"/>
</dbReference>
<organism evidence="1 2">
    <name type="scientific">Salmo trutta</name>
    <name type="common">Brown trout</name>
    <dbReference type="NCBI Taxonomy" id="8032"/>
    <lineage>
        <taxon>Eukaryota</taxon>
        <taxon>Metazoa</taxon>
        <taxon>Chordata</taxon>
        <taxon>Craniata</taxon>
        <taxon>Vertebrata</taxon>
        <taxon>Euteleostomi</taxon>
        <taxon>Actinopterygii</taxon>
        <taxon>Neopterygii</taxon>
        <taxon>Teleostei</taxon>
        <taxon>Protacanthopterygii</taxon>
        <taxon>Salmoniformes</taxon>
        <taxon>Salmonidae</taxon>
        <taxon>Salmoninae</taxon>
        <taxon>Salmo</taxon>
    </lineage>
</organism>
<dbReference type="Proteomes" id="UP000472277">
    <property type="component" value="Chromosome 20"/>
</dbReference>
<sequence length="189" mass="20371">ISSHAVTYLHVCGNYGTPGLIGAPGAHGEPGDIYVAPGLKGDKGGSGFVGTRGLPGVDGLPGKAGQPGLPGPKGEPVSVCTHAWVCFSHRFKACSIYAHAVIWHQGGPWSGWGTWDHWTTRREGSSWCTRVWPAGGAWREGYTWPRRPTWNPWTTRWVCSYIYIFIYADGFPGEAGETDMPQNSVGGLM</sequence>
<dbReference type="Ensembl" id="ENSSTUT00000024772.1">
    <property type="protein sequence ID" value="ENSSTUP00000023617.1"/>
    <property type="gene ID" value="ENSSTUG00000010310.1"/>
</dbReference>
<proteinExistence type="predicted"/>
<accession>A0A673XRZ7</accession>
<reference evidence="1" key="2">
    <citation type="submission" date="2025-09" db="UniProtKB">
        <authorList>
            <consortium name="Ensembl"/>
        </authorList>
    </citation>
    <scope>IDENTIFICATION</scope>
</reference>
<dbReference type="Pfam" id="PF01391">
    <property type="entry name" value="Collagen"/>
    <property type="match status" value="1"/>
</dbReference>
<dbReference type="InParanoid" id="A0A673XRZ7"/>
<dbReference type="AlphaFoldDB" id="A0A673XRZ7"/>
<evidence type="ECO:0000313" key="2">
    <source>
        <dbReference type="Proteomes" id="UP000472277"/>
    </source>
</evidence>
<keyword evidence="2" id="KW-1185">Reference proteome</keyword>
<name>A0A673XRZ7_SALTR</name>
<protein>
    <submittedName>
        <fullName evidence="1">Uncharacterized protein</fullName>
    </submittedName>
</protein>
<evidence type="ECO:0000313" key="1">
    <source>
        <dbReference type="Ensembl" id="ENSSTUP00000023617.1"/>
    </source>
</evidence>